<proteinExistence type="predicted"/>
<reference evidence="1 2" key="2">
    <citation type="journal article" date="2017" name="Genome Biol.">
        <title>New reference genome sequences of hot pepper reveal the massive evolution of plant disease-resistance genes by retroduplication.</title>
        <authorList>
            <person name="Kim S."/>
            <person name="Park J."/>
            <person name="Yeom S.I."/>
            <person name="Kim Y.M."/>
            <person name="Seo E."/>
            <person name="Kim K.T."/>
            <person name="Kim M.S."/>
            <person name="Lee J.M."/>
            <person name="Cheong K."/>
            <person name="Shin H.S."/>
            <person name="Kim S.B."/>
            <person name="Han K."/>
            <person name="Lee J."/>
            <person name="Park M."/>
            <person name="Lee H.A."/>
            <person name="Lee H.Y."/>
            <person name="Lee Y."/>
            <person name="Oh S."/>
            <person name="Lee J.H."/>
            <person name="Choi E."/>
            <person name="Choi E."/>
            <person name="Lee S.E."/>
            <person name="Jeon J."/>
            <person name="Kim H."/>
            <person name="Choi G."/>
            <person name="Song H."/>
            <person name="Lee J."/>
            <person name="Lee S.C."/>
            <person name="Kwon J.K."/>
            <person name="Lee H.Y."/>
            <person name="Koo N."/>
            <person name="Hong Y."/>
            <person name="Kim R.W."/>
            <person name="Kang W.H."/>
            <person name="Huh J.H."/>
            <person name="Kang B.C."/>
            <person name="Yang T.J."/>
            <person name="Lee Y.H."/>
            <person name="Bennetzen J.L."/>
            <person name="Choi D."/>
        </authorList>
    </citation>
    <scope>NUCLEOTIDE SEQUENCE [LARGE SCALE GENOMIC DNA]</scope>
    <source>
        <strain evidence="2">cv. CM334</strain>
    </source>
</reference>
<dbReference type="Gramene" id="PHT78140">
    <property type="protein sequence ID" value="PHT78140"/>
    <property type="gene ID" value="T459_16192"/>
</dbReference>
<comment type="caution">
    <text evidence="1">The sequence shown here is derived from an EMBL/GenBank/DDBJ whole genome shotgun (WGS) entry which is preliminary data.</text>
</comment>
<evidence type="ECO:0000313" key="2">
    <source>
        <dbReference type="Proteomes" id="UP000222542"/>
    </source>
</evidence>
<name>A0A2G2Z813_CAPAN</name>
<dbReference type="EMBL" id="AYRZ02000006">
    <property type="protein sequence ID" value="PHT78140.1"/>
    <property type="molecule type" value="Genomic_DNA"/>
</dbReference>
<dbReference type="Proteomes" id="UP000222542">
    <property type="component" value="Unassembled WGS sequence"/>
</dbReference>
<sequence length="92" mass="9892">MSLVPYASAAGSLITSLCFGNSEVILQGFVDVDLSGDVESSMSTSRYIYTVGGTAVSWMSRIKMCVALSSTEAEYVEPCSIPGTRFRALQMY</sequence>
<gene>
    <name evidence="1" type="ORF">T459_16192</name>
</gene>
<accession>A0A2G2Z813</accession>
<reference evidence="1 2" key="1">
    <citation type="journal article" date="2014" name="Nat. Genet.">
        <title>Genome sequence of the hot pepper provides insights into the evolution of pungency in Capsicum species.</title>
        <authorList>
            <person name="Kim S."/>
            <person name="Park M."/>
            <person name="Yeom S.I."/>
            <person name="Kim Y.M."/>
            <person name="Lee J.M."/>
            <person name="Lee H.A."/>
            <person name="Seo E."/>
            <person name="Choi J."/>
            <person name="Cheong K."/>
            <person name="Kim K.T."/>
            <person name="Jung K."/>
            <person name="Lee G.W."/>
            <person name="Oh S.K."/>
            <person name="Bae C."/>
            <person name="Kim S.B."/>
            <person name="Lee H.Y."/>
            <person name="Kim S.Y."/>
            <person name="Kim M.S."/>
            <person name="Kang B.C."/>
            <person name="Jo Y.D."/>
            <person name="Yang H.B."/>
            <person name="Jeong H.J."/>
            <person name="Kang W.H."/>
            <person name="Kwon J.K."/>
            <person name="Shin C."/>
            <person name="Lim J.Y."/>
            <person name="Park J.H."/>
            <person name="Huh J.H."/>
            <person name="Kim J.S."/>
            <person name="Kim B.D."/>
            <person name="Cohen O."/>
            <person name="Paran I."/>
            <person name="Suh M.C."/>
            <person name="Lee S.B."/>
            <person name="Kim Y.K."/>
            <person name="Shin Y."/>
            <person name="Noh S.J."/>
            <person name="Park J."/>
            <person name="Seo Y.S."/>
            <person name="Kwon S.Y."/>
            <person name="Kim H.A."/>
            <person name="Park J.M."/>
            <person name="Kim H.J."/>
            <person name="Choi S.B."/>
            <person name="Bosland P.W."/>
            <person name="Reeves G."/>
            <person name="Jo S.H."/>
            <person name="Lee B.W."/>
            <person name="Cho H.T."/>
            <person name="Choi H.S."/>
            <person name="Lee M.S."/>
            <person name="Yu Y."/>
            <person name="Do Choi Y."/>
            <person name="Park B.S."/>
            <person name="van Deynze A."/>
            <person name="Ashrafi H."/>
            <person name="Hill T."/>
            <person name="Kim W.T."/>
            <person name="Pai H.S."/>
            <person name="Ahn H.K."/>
            <person name="Yeam I."/>
            <person name="Giovannoni J.J."/>
            <person name="Rose J.K."/>
            <person name="Sorensen I."/>
            <person name="Lee S.J."/>
            <person name="Kim R.W."/>
            <person name="Choi I.Y."/>
            <person name="Choi B.S."/>
            <person name="Lim J.S."/>
            <person name="Lee Y.H."/>
            <person name="Choi D."/>
        </authorList>
    </citation>
    <scope>NUCLEOTIDE SEQUENCE [LARGE SCALE GENOMIC DNA]</scope>
    <source>
        <strain evidence="2">cv. CM334</strain>
    </source>
</reference>
<protein>
    <submittedName>
        <fullName evidence="1">Uncharacterized protein</fullName>
    </submittedName>
</protein>
<organism evidence="1 2">
    <name type="scientific">Capsicum annuum</name>
    <name type="common">Capsicum pepper</name>
    <dbReference type="NCBI Taxonomy" id="4072"/>
    <lineage>
        <taxon>Eukaryota</taxon>
        <taxon>Viridiplantae</taxon>
        <taxon>Streptophyta</taxon>
        <taxon>Embryophyta</taxon>
        <taxon>Tracheophyta</taxon>
        <taxon>Spermatophyta</taxon>
        <taxon>Magnoliopsida</taxon>
        <taxon>eudicotyledons</taxon>
        <taxon>Gunneridae</taxon>
        <taxon>Pentapetalae</taxon>
        <taxon>asterids</taxon>
        <taxon>lamiids</taxon>
        <taxon>Solanales</taxon>
        <taxon>Solanaceae</taxon>
        <taxon>Solanoideae</taxon>
        <taxon>Capsiceae</taxon>
        <taxon>Capsicum</taxon>
    </lineage>
</organism>
<keyword evidence="2" id="KW-1185">Reference proteome</keyword>
<evidence type="ECO:0000313" key="1">
    <source>
        <dbReference type="EMBL" id="PHT78140.1"/>
    </source>
</evidence>
<dbReference type="AlphaFoldDB" id="A0A2G2Z813"/>